<proteinExistence type="predicted"/>
<accession>A0A7S3GJE4</accession>
<organism evidence="1">
    <name type="scientific">Palpitomonas bilix</name>
    <dbReference type="NCBI Taxonomy" id="652834"/>
    <lineage>
        <taxon>Eukaryota</taxon>
        <taxon>Eukaryota incertae sedis</taxon>
    </lineage>
</organism>
<protein>
    <submittedName>
        <fullName evidence="1">Uncharacterized protein</fullName>
    </submittedName>
</protein>
<evidence type="ECO:0000313" key="1">
    <source>
        <dbReference type="EMBL" id="CAE0268055.1"/>
    </source>
</evidence>
<reference evidence="1" key="1">
    <citation type="submission" date="2021-01" db="EMBL/GenBank/DDBJ databases">
        <authorList>
            <person name="Corre E."/>
            <person name="Pelletier E."/>
            <person name="Niang G."/>
            <person name="Scheremetjew M."/>
            <person name="Finn R."/>
            <person name="Kale V."/>
            <person name="Holt S."/>
            <person name="Cochrane G."/>
            <person name="Meng A."/>
            <person name="Brown T."/>
            <person name="Cohen L."/>
        </authorList>
    </citation>
    <scope>NUCLEOTIDE SEQUENCE</scope>
    <source>
        <strain evidence="1">NIES-2562</strain>
    </source>
</reference>
<dbReference type="EMBL" id="HBIB01046243">
    <property type="protein sequence ID" value="CAE0268055.1"/>
    <property type="molecule type" value="Transcribed_RNA"/>
</dbReference>
<name>A0A7S3GJE4_9EUKA</name>
<dbReference type="AlphaFoldDB" id="A0A7S3GJE4"/>
<gene>
    <name evidence="1" type="ORF">PBIL07802_LOCUS30402</name>
</gene>
<sequence length="116" mass="13445">MTTWRYVLHNKNFWSSRRAQTTLRKDHQTNKPTSYEIVIWPTNIQKVLKERKAPFKKRFCSGREAMPSTDLLLQARAYEDKALTPTVQPQNKGSRLCEACPFYTPAPASNICIQIS</sequence>